<evidence type="ECO:0000313" key="3">
    <source>
        <dbReference type="Proteomes" id="UP001138768"/>
    </source>
</evidence>
<reference evidence="2 3" key="1">
    <citation type="journal article" date="2020" name="Microorganisms">
        <title>Osmotic Adaptation and Compatible Solute Biosynthesis of Phototrophic Bacteria as Revealed from Genome Analyses.</title>
        <authorList>
            <person name="Imhoff J.F."/>
            <person name="Rahn T."/>
            <person name="Kunzel S."/>
            <person name="Keller A."/>
            <person name="Neulinger S.C."/>
        </authorList>
    </citation>
    <scope>NUCLEOTIDE SEQUENCE [LARGE SCALE GENOMIC DNA]</scope>
    <source>
        <strain evidence="2 3">DSM 25653</strain>
    </source>
</reference>
<dbReference type="Proteomes" id="UP001138768">
    <property type="component" value="Unassembled WGS sequence"/>
</dbReference>
<keyword evidence="1" id="KW-1133">Transmembrane helix</keyword>
<accession>A0A9X0W7F9</accession>
<protein>
    <submittedName>
        <fullName evidence="2">Uncharacterized protein</fullName>
    </submittedName>
</protein>
<name>A0A9X0W7F9_9GAMM</name>
<comment type="caution">
    <text evidence="2">The sequence shown here is derived from an EMBL/GenBank/DDBJ whole genome shotgun (WGS) entry which is preliminary data.</text>
</comment>
<gene>
    <name evidence="2" type="ORF">CKO42_08275</name>
</gene>
<evidence type="ECO:0000256" key="1">
    <source>
        <dbReference type="SAM" id="Phobius"/>
    </source>
</evidence>
<keyword evidence="3" id="KW-1185">Reference proteome</keyword>
<feature type="transmembrane region" description="Helical" evidence="1">
    <location>
        <begin position="17"/>
        <end position="38"/>
    </location>
</feature>
<dbReference type="AlphaFoldDB" id="A0A9X0W7F9"/>
<organism evidence="2 3">
    <name type="scientific">Lamprobacter modestohalophilus</name>
    <dbReference type="NCBI Taxonomy" id="1064514"/>
    <lineage>
        <taxon>Bacteria</taxon>
        <taxon>Pseudomonadati</taxon>
        <taxon>Pseudomonadota</taxon>
        <taxon>Gammaproteobacteria</taxon>
        <taxon>Chromatiales</taxon>
        <taxon>Chromatiaceae</taxon>
        <taxon>Lamprobacter</taxon>
    </lineage>
</organism>
<proteinExistence type="predicted"/>
<sequence length="217" mass="23867">MTAESTRMTTEPAYFQIAFYIISPFLTFLAVAIAYLAIYRQSKPNIVIHYEPSDDAGSIIDLVIHNYGGGTAKDVQFSKAIPIGCFGIDQARPVENSNFLKVKIPILAPGKTLRYMGGQYSGLLVHIGDGYPVTATYNYRTPLRIKKKGKDTSILDIHYMAGMHSSNSAAYDLADAMKGRNNTVFIKTNKALEVISKQLTRIAAVLESSRESSSENT</sequence>
<evidence type="ECO:0000313" key="2">
    <source>
        <dbReference type="EMBL" id="MBK1618432.1"/>
    </source>
</evidence>
<keyword evidence="1" id="KW-0812">Transmembrane</keyword>
<keyword evidence="1" id="KW-0472">Membrane</keyword>
<dbReference type="EMBL" id="NRRY01000010">
    <property type="protein sequence ID" value="MBK1618432.1"/>
    <property type="molecule type" value="Genomic_DNA"/>
</dbReference>